<evidence type="ECO:0000313" key="1">
    <source>
        <dbReference type="EMBL" id="KAI5672842.1"/>
    </source>
</evidence>
<comment type="caution">
    <text evidence="1">The sequence shown here is derived from an EMBL/GenBank/DDBJ whole genome shotgun (WGS) entry which is preliminary data.</text>
</comment>
<organism evidence="1 2">
    <name type="scientific">Catharanthus roseus</name>
    <name type="common">Madagascar periwinkle</name>
    <name type="synonym">Vinca rosea</name>
    <dbReference type="NCBI Taxonomy" id="4058"/>
    <lineage>
        <taxon>Eukaryota</taxon>
        <taxon>Viridiplantae</taxon>
        <taxon>Streptophyta</taxon>
        <taxon>Embryophyta</taxon>
        <taxon>Tracheophyta</taxon>
        <taxon>Spermatophyta</taxon>
        <taxon>Magnoliopsida</taxon>
        <taxon>eudicotyledons</taxon>
        <taxon>Gunneridae</taxon>
        <taxon>Pentapetalae</taxon>
        <taxon>asterids</taxon>
        <taxon>lamiids</taxon>
        <taxon>Gentianales</taxon>
        <taxon>Apocynaceae</taxon>
        <taxon>Rauvolfioideae</taxon>
        <taxon>Vinceae</taxon>
        <taxon>Catharanthinae</taxon>
        <taxon>Catharanthus</taxon>
    </lineage>
</organism>
<evidence type="ECO:0000313" key="2">
    <source>
        <dbReference type="Proteomes" id="UP001060085"/>
    </source>
</evidence>
<dbReference type="EMBL" id="CM044703">
    <property type="protein sequence ID" value="KAI5672842.1"/>
    <property type="molecule type" value="Genomic_DNA"/>
</dbReference>
<dbReference type="Proteomes" id="UP001060085">
    <property type="component" value="Linkage Group LG03"/>
</dbReference>
<accession>A0ACC0BJT8</accession>
<reference evidence="2" key="1">
    <citation type="journal article" date="2023" name="Nat. Plants">
        <title>Single-cell RNA sequencing provides a high-resolution roadmap for understanding the multicellular compartmentation of specialized metabolism.</title>
        <authorList>
            <person name="Sun S."/>
            <person name="Shen X."/>
            <person name="Li Y."/>
            <person name="Li Y."/>
            <person name="Wang S."/>
            <person name="Li R."/>
            <person name="Zhang H."/>
            <person name="Shen G."/>
            <person name="Guo B."/>
            <person name="Wei J."/>
            <person name="Xu J."/>
            <person name="St-Pierre B."/>
            <person name="Chen S."/>
            <person name="Sun C."/>
        </authorList>
    </citation>
    <scope>NUCLEOTIDE SEQUENCE [LARGE SCALE GENOMIC DNA]</scope>
</reference>
<proteinExistence type="predicted"/>
<name>A0ACC0BJT8_CATRO</name>
<protein>
    <submittedName>
        <fullName evidence="1">Uncharacterized protein</fullName>
    </submittedName>
</protein>
<sequence length="493" mass="55475">MMMKYSKFMSFSCFFLIFAITHVESYLGINWGRMSNQRLIPSMAVDMLLQNGIRNVKVYSSSANVIQAFSGTDIEITMTIPNNDLKNITNVEEAKDWLQERVAPFDDVNIRYITVGTQPLSSTFNRTYYHAVDVLMYLQNALKEAEYANRGIKAALTHFTDVLNEVKLPSEADFRPEIKDAVIHSCQLLIEDNSPLWFDIFPIHNVKRLFGNDIEFAFFDNNSTSKFMDGDNKYNNIFEVMFDTFISALRKAGLSNMTIIAGQVGWPTDGIDGANILNAEKFHKGLIEHVLNGKGTPLYPGPINAFVHSMADETKLKILIGGFTRHWGIYKFDGKPKYNIDFSGEGRNIKPVSGKGITHMPKRWCVFNNETIDMEKIKTHYDNACNVSDCTSMAPGGSCGDLGFPHNISYAFNMYFQSRSQKVSEEACDFEGLGVIVPNDPSTNTCSFPVEILSAESYGGDGILFGNAVRHISMKSQKAFYFSLLLMSFFLLI</sequence>
<keyword evidence="2" id="KW-1185">Reference proteome</keyword>
<gene>
    <name evidence="1" type="ORF">M9H77_13206</name>
</gene>